<organism evidence="14 15">
    <name type="scientific">Synaphobranchus kaupii</name>
    <name type="common">Kaup's arrowtooth eel</name>
    <dbReference type="NCBI Taxonomy" id="118154"/>
    <lineage>
        <taxon>Eukaryota</taxon>
        <taxon>Metazoa</taxon>
        <taxon>Chordata</taxon>
        <taxon>Craniata</taxon>
        <taxon>Vertebrata</taxon>
        <taxon>Euteleostomi</taxon>
        <taxon>Actinopterygii</taxon>
        <taxon>Neopterygii</taxon>
        <taxon>Teleostei</taxon>
        <taxon>Anguilliformes</taxon>
        <taxon>Synaphobranchidae</taxon>
        <taxon>Synaphobranchus</taxon>
    </lineage>
</organism>
<dbReference type="PROSITE" id="PS51194">
    <property type="entry name" value="HELICASE_CTER"/>
    <property type="match status" value="1"/>
</dbReference>
<dbReference type="PANTHER" id="PTHR24031">
    <property type="entry name" value="RNA HELICASE"/>
    <property type="match status" value="1"/>
</dbReference>
<evidence type="ECO:0000256" key="7">
    <source>
        <dbReference type="ARBA" id="ARBA00047984"/>
    </source>
</evidence>
<dbReference type="Pfam" id="PF00271">
    <property type="entry name" value="Helicase_C"/>
    <property type="match status" value="1"/>
</dbReference>
<protein>
    <recommendedName>
        <fullName evidence="10">ATP-dependent RNA helicase</fullName>
        <ecNumber evidence="10">3.6.4.13</ecNumber>
    </recommendedName>
</protein>
<feature type="compositionally biased region" description="Acidic residues" evidence="11">
    <location>
        <begin position="127"/>
        <end position="138"/>
    </location>
</feature>
<dbReference type="OrthoDB" id="3370at2759"/>
<evidence type="ECO:0000256" key="2">
    <source>
        <dbReference type="ARBA" id="ARBA00022801"/>
    </source>
</evidence>
<evidence type="ECO:0000256" key="4">
    <source>
        <dbReference type="ARBA" id="ARBA00022840"/>
    </source>
</evidence>
<keyword evidence="15" id="KW-1185">Reference proteome</keyword>
<name>A0A9Q1GAI5_SYNKA</name>
<dbReference type="EC" id="3.6.4.13" evidence="10"/>
<sequence>MALFLINRYLGDENDNDGSSSESRSRALLAKLQEKARARQQQKSATQEETKAQLSGEEVISKKRKRKPKDQDALGQGHKRKKKEQLIQTLPGTALELECKELSAEAGTANDCLSRKKKKRKNTKTEELEEAENGSSEEDVGKGVKTEKNKSEQQSVLAADQPEESDSEEEEEEKEKERDEDESLEEKKEQIDQSTVNSEKGLSQSGFTILGGFEKRTAPKVQMVLPQWLAQPDVIQRDINKNLVPVVDIPGICPRLLKKLETNGIKHFFPVQAEVIPAVLESVCHGLLAGRGGYSPRDICVSAPTGSGKTLAFVIPVIQALTQRVVREVRALAVLPTKELAQQVCKVFSSYAEGSSLKVVMVAGQKSFAAEQATLVESGGRGRSLADIVVATPGRLVDHINKTAGFSLQHLRFLIIDEADRMIDSMHQSWLSQVVKAVYRSGSGSDSASIFKRTEPGPITAASLFQPQVPLQKLLFSATLTHNPEKLQQLGLHQPRLFSSVHSRPPTTASSSTPVTSQPQEKFNFPQGLTEYYVPCTLSKKPLLILHFLLRLKFSPVLCFTNSREAAHRLFLLVQLFGDVQVAEFSSRLSPNERKKALKEFEQGKIQLLISTDAAARGIDIKGVKCVVNYDAPQFIRTYVHRVGRTARAGKAGLAFTFLLGIQEKNFLKMVRDAGSPGVLKQIVKSENLKGMEAHYQQTLLELENVIKQERAKKRI</sequence>
<evidence type="ECO:0000256" key="1">
    <source>
        <dbReference type="ARBA" id="ARBA00022741"/>
    </source>
</evidence>
<evidence type="ECO:0000259" key="13">
    <source>
        <dbReference type="PROSITE" id="PS51194"/>
    </source>
</evidence>
<dbReference type="SMART" id="SM00490">
    <property type="entry name" value="HELICc"/>
    <property type="match status" value="1"/>
</dbReference>
<dbReference type="GO" id="GO:0003723">
    <property type="term" value="F:RNA binding"/>
    <property type="evidence" value="ECO:0007669"/>
    <property type="project" value="UniProtKB-UniRule"/>
</dbReference>
<dbReference type="CDD" id="cd17956">
    <property type="entry name" value="DEADc_DDX51"/>
    <property type="match status" value="1"/>
</dbReference>
<feature type="region of interest" description="Disordered" evidence="11">
    <location>
        <begin position="104"/>
        <end position="200"/>
    </location>
</feature>
<dbReference type="SMART" id="SM00487">
    <property type="entry name" value="DEXDc"/>
    <property type="match status" value="1"/>
</dbReference>
<keyword evidence="3 9" id="KW-0347">Helicase</keyword>
<evidence type="ECO:0000256" key="6">
    <source>
        <dbReference type="ARBA" id="ARBA00038200"/>
    </source>
</evidence>
<dbReference type="InterPro" id="IPR011545">
    <property type="entry name" value="DEAD/DEAH_box_helicase_dom"/>
</dbReference>
<feature type="domain" description="Helicase ATP-binding" evidence="12">
    <location>
        <begin position="290"/>
        <end position="498"/>
    </location>
</feature>
<comment type="function">
    <text evidence="10">RNA helicase.</text>
</comment>
<gene>
    <name evidence="14" type="ORF">SKAU_G00007220</name>
</gene>
<comment type="domain">
    <text evidence="10">The Q motif is unique to and characteristic of the DEAD box family of RNA helicases and controls ATP binding and hydrolysis.</text>
</comment>
<evidence type="ECO:0000256" key="3">
    <source>
        <dbReference type="ARBA" id="ARBA00022806"/>
    </source>
</evidence>
<dbReference type="InterPro" id="IPR027417">
    <property type="entry name" value="P-loop_NTPase"/>
</dbReference>
<dbReference type="GO" id="GO:0005524">
    <property type="term" value="F:ATP binding"/>
    <property type="evidence" value="ECO:0007669"/>
    <property type="project" value="UniProtKB-UniRule"/>
</dbReference>
<keyword evidence="1 9" id="KW-0547">Nucleotide-binding</keyword>
<dbReference type="Gene3D" id="3.40.50.300">
    <property type="entry name" value="P-loop containing nucleotide triphosphate hydrolases"/>
    <property type="match status" value="2"/>
</dbReference>
<feature type="region of interest" description="Disordered" evidence="11">
    <location>
        <begin position="10"/>
        <end position="88"/>
    </location>
</feature>
<dbReference type="EMBL" id="JAINUF010000001">
    <property type="protein sequence ID" value="KAJ8379944.1"/>
    <property type="molecule type" value="Genomic_DNA"/>
</dbReference>
<dbReference type="FunFam" id="3.40.50.300:FF:001539">
    <property type="entry name" value="ATP-dependent RNA helicase DDX51"/>
    <property type="match status" value="1"/>
</dbReference>
<dbReference type="PROSITE" id="PS00039">
    <property type="entry name" value="DEAD_ATP_HELICASE"/>
    <property type="match status" value="1"/>
</dbReference>
<evidence type="ECO:0000256" key="9">
    <source>
        <dbReference type="RuleBase" id="RU000492"/>
    </source>
</evidence>
<accession>A0A9Q1GAI5</accession>
<dbReference type="GO" id="GO:0016787">
    <property type="term" value="F:hydrolase activity"/>
    <property type="evidence" value="ECO:0007669"/>
    <property type="project" value="UniProtKB-KW"/>
</dbReference>
<feature type="compositionally biased region" description="Acidic residues" evidence="11">
    <location>
        <begin position="161"/>
        <end position="184"/>
    </location>
</feature>
<evidence type="ECO:0000313" key="15">
    <source>
        <dbReference type="Proteomes" id="UP001152622"/>
    </source>
</evidence>
<dbReference type="Proteomes" id="UP001152622">
    <property type="component" value="Chromosome 1"/>
</dbReference>
<dbReference type="Pfam" id="PF00270">
    <property type="entry name" value="DEAD"/>
    <property type="match status" value="1"/>
</dbReference>
<dbReference type="GO" id="GO:0003724">
    <property type="term" value="F:RNA helicase activity"/>
    <property type="evidence" value="ECO:0007669"/>
    <property type="project" value="UniProtKB-EC"/>
</dbReference>
<dbReference type="SUPFAM" id="SSF52540">
    <property type="entry name" value="P-loop containing nucleoside triphosphate hydrolases"/>
    <property type="match status" value="1"/>
</dbReference>
<evidence type="ECO:0000259" key="12">
    <source>
        <dbReference type="PROSITE" id="PS51192"/>
    </source>
</evidence>
<reference evidence="14" key="1">
    <citation type="journal article" date="2023" name="Science">
        <title>Genome structures resolve the early diversification of teleost fishes.</title>
        <authorList>
            <person name="Parey E."/>
            <person name="Louis A."/>
            <person name="Montfort J."/>
            <person name="Bouchez O."/>
            <person name="Roques C."/>
            <person name="Iampietro C."/>
            <person name="Lluch J."/>
            <person name="Castinel A."/>
            <person name="Donnadieu C."/>
            <person name="Desvignes T."/>
            <person name="Floi Bucao C."/>
            <person name="Jouanno E."/>
            <person name="Wen M."/>
            <person name="Mejri S."/>
            <person name="Dirks R."/>
            <person name="Jansen H."/>
            <person name="Henkel C."/>
            <person name="Chen W.J."/>
            <person name="Zahm M."/>
            <person name="Cabau C."/>
            <person name="Klopp C."/>
            <person name="Thompson A.W."/>
            <person name="Robinson-Rechavi M."/>
            <person name="Braasch I."/>
            <person name="Lecointre G."/>
            <person name="Bobe J."/>
            <person name="Postlethwait J.H."/>
            <person name="Berthelot C."/>
            <person name="Roest Crollius H."/>
            <person name="Guiguen Y."/>
        </authorList>
    </citation>
    <scope>NUCLEOTIDE SEQUENCE</scope>
    <source>
        <strain evidence="14">WJC10195</strain>
    </source>
</reference>
<comment type="similarity">
    <text evidence="6">Belongs to the DEAD box helicase family. DDX51/DBP6 subfamily.</text>
</comment>
<comment type="catalytic activity">
    <reaction evidence="7 10">
        <text>ATP + H2O = ADP + phosphate + H(+)</text>
        <dbReference type="Rhea" id="RHEA:13065"/>
        <dbReference type="ChEBI" id="CHEBI:15377"/>
        <dbReference type="ChEBI" id="CHEBI:15378"/>
        <dbReference type="ChEBI" id="CHEBI:30616"/>
        <dbReference type="ChEBI" id="CHEBI:43474"/>
        <dbReference type="ChEBI" id="CHEBI:456216"/>
        <dbReference type="EC" id="3.6.4.13"/>
    </reaction>
</comment>
<feature type="region of interest" description="Disordered" evidence="11">
    <location>
        <begin position="501"/>
        <end position="520"/>
    </location>
</feature>
<evidence type="ECO:0000256" key="11">
    <source>
        <dbReference type="SAM" id="MobiDB-lite"/>
    </source>
</evidence>
<dbReference type="PROSITE" id="PS51192">
    <property type="entry name" value="HELICASE_ATP_BIND_1"/>
    <property type="match status" value="1"/>
</dbReference>
<proteinExistence type="inferred from homology"/>
<feature type="domain" description="Helicase C-terminal" evidence="13">
    <location>
        <begin position="544"/>
        <end position="707"/>
    </location>
</feature>
<evidence type="ECO:0000313" key="14">
    <source>
        <dbReference type="EMBL" id="KAJ8379944.1"/>
    </source>
</evidence>
<comment type="caution">
    <text evidence="14">The sequence shown here is derived from an EMBL/GenBank/DDBJ whole genome shotgun (WGS) entry which is preliminary data.</text>
</comment>
<feature type="compositionally biased region" description="Low complexity" evidence="11">
    <location>
        <begin position="505"/>
        <end position="519"/>
    </location>
</feature>
<keyword evidence="2 9" id="KW-0378">Hydrolase</keyword>
<feature type="compositionally biased region" description="Basic and acidic residues" evidence="11">
    <location>
        <begin position="139"/>
        <end position="151"/>
    </location>
</feature>
<dbReference type="AlphaFoldDB" id="A0A9Q1GAI5"/>
<keyword evidence="5 10" id="KW-0694">RNA-binding</keyword>
<dbReference type="CDD" id="cd18787">
    <property type="entry name" value="SF2_C_DEAD"/>
    <property type="match status" value="1"/>
</dbReference>
<dbReference type="InterPro" id="IPR014001">
    <property type="entry name" value="Helicase_ATP-bd"/>
</dbReference>
<evidence type="ECO:0000256" key="10">
    <source>
        <dbReference type="RuleBase" id="RU365068"/>
    </source>
</evidence>
<comment type="function">
    <text evidence="8">ATP-binding RNA helicase involved in the biogenesis of 60S ribosomal subunits.</text>
</comment>
<dbReference type="InterPro" id="IPR000629">
    <property type="entry name" value="RNA-helicase_DEAD-box_CS"/>
</dbReference>
<dbReference type="InterPro" id="IPR001650">
    <property type="entry name" value="Helicase_C-like"/>
</dbReference>
<evidence type="ECO:0000256" key="5">
    <source>
        <dbReference type="ARBA" id="ARBA00022884"/>
    </source>
</evidence>
<evidence type="ECO:0000256" key="8">
    <source>
        <dbReference type="ARBA" id="ARBA00056648"/>
    </source>
</evidence>
<keyword evidence="4 9" id="KW-0067">ATP-binding</keyword>